<dbReference type="EMBL" id="LT670844">
    <property type="protein sequence ID" value="SHL01333.1"/>
    <property type="molecule type" value="Genomic_DNA"/>
</dbReference>
<dbReference type="RefSeq" id="WP_079542030.1">
    <property type="nucleotide sequence ID" value="NZ_LT670844.1"/>
</dbReference>
<dbReference type="Proteomes" id="UP000189935">
    <property type="component" value="Chromosome I"/>
</dbReference>
<dbReference type="OrthoDB" id="9993390at2"/>
<feature type="region of interest" description="Disordered" evidence="1">
    <location>
        <begin position="39"/>
        <end position="68"/>
    </location>
</feature>
<organism evidence="2 3">
    <name type="scientific">Bradyrhizobium lablabi</name>
    <dbReference type="NCBI Taxonomy" id="722472"/>
    <lineage>
        <taxon>Bacteria</taxon>
        <taxon>Pseudomonadati</taxon>
        <taxon>Pseudomonadota</taxon>
        <taxon>Alphaproteobacteria</taxon>
        <taxon>Hyphomicrobiales</taxon>
        <taxon>Nitrobacteraceae</taxon>
        <taxon>Bradyrhizobium</taxon>
    </lineage>
</organism>
<accession>A0A1M6X5Y7</accession>
<gene>
    <name evidence="2" type="ORF">SAMN05444159_4773</name>
</gene>
<dbReference type="AlphaFoldDB" id="A0A1M6X5Y7"/>
<protein>
    <submittedName>
        <fullName evidence="2">Uncharacterized protein</fullName>
    </submittedName>
</protein>
<reference evidence="2 3" key="1">
    <citation type="submission" date="2016-11" db="EMBL/GenBank/DDBJ databases">
        <authorList>
            <person name="Jaros S."/>
            <person name="Januszkiewicz K."/>
            <person name="Wedrychowicz H."/>
        </authorList>
    </citation>
    <scope>NUCLEOTIDE SEQUENCE [LARGE SCALE GENOMIC DNA]</scope>
    <source>
        <strain evidence="2 3">GAS499</strain>
    </source>
</reference>
<evidence type="ECO:0000313" key="2">
    <source>
        <dbReference type="EMBL" id="SHL01333.1"/>
    </source>
</evidence>
<name>A0A1M6X5Y7_9BRAD</name>
<evidence type="ECO:0000313" key="3">
    <source>
        <dbReference type="Proteomes" id="UP000189935"/>
    </source>
</evidence>
<evidence type="ECO:0000256" key="1">
    <source>
        <dbReference type="SAM" id="MobiDB-lite"/>
    </source>
</evidence>
<proteinExistence type="predicted"/>
<sequence length="68" mass="7851">MHKFSWRTMLIFVLSLLLAVILLGLGTAYISKLKQQRRQLSDNSPFNCPSLEPRRRSPPIGSKLRRTI</sequence>